<comment type="caution">
    <text evidence="3">The sequence shown here is derived from an EMBL/GenBank/DDBJ whole genome shotgun (WGS) entry which is preliminary data.</text>
</comment>
<protein>
    <recommendedName>
        <fullName evidence="2">ABC1 atypical kinase-like domain-containing protein</fullName>
    </recommendedName>
</protein>
<dbReference type="InterPro" id="IPR004147">
    <property type="entry name" value="ABC1_dom"/>
</dbReference>
<dbReference type="InterPro" id="IPR044095">
    <property type="entry name" value="ADCK2_dom"/>
</dbReference>
<feature type="domain" description="ABC1 atypical kinase-like" evidence="2">
    <location>
        <begin position="257"/>
        <end position="538"/>
    </location>
</feature>
<evidence type="ECO:0000313" key="4">
    <source>
        <dbReference type="Proteomes" id="UP000650467"/>
    </source>
</evidence>
<accession>A0A836B385</accession>
<dbReference type="CDD" id="cd13971">
    <property type="entry name" value="ADCK2-like"/>
    <property type="match status" value="1"/>
</dbReference>
<dbReference type="SUPFAM" id="SSF56112">
    <property type="entry name" value="Protein kinase-like (PK-like)"/>
    <property type="match status" value="1"/>
</dbReference>
<keyword evidence="4" id="KW-1185">Reference proteome</keyword>
<dbReference type="Pfam" id="PF03109">
    <property type="entry name" value="ABC1"/>
    <property type="match status" value="1"/>
</dbReference>
<comment type="similarity">
    <text evidence="1">Belongs to the protein kinase superfamily. ADCK protein kinase family.</text>
</comment>
<dbReference type="InterPro" id="IPR052402">
    <property type="entry name" value="ADCK_kinase"/>
</dbReference>
<name>A0A836B385_CHLIN</name>
<gene>
    <name evidence="3" type="ORF">HXX76_000707</name>
</gene>
<evidence type="ECO:0000313" key="3">
    <source>
        <dbReference type="EMBL" id="KAG2446108.1"/>
    </source>
</evidence>
<proteinExistence type="inferred from homology"/>
<dbReference type="OrthoDB" id="1290869at2759"/>
<dbReference type="Proteomes" id="UP000650467">
    <property type="component" value="Unassembled WGS sequence"/>
</dbReference>
<dbReference type="InterPro" id="IPR011009">
    <property type="entry name" value="Kinase-like_dom_sf"/>
</dbReference>
<organism evidence="3 4">
    <name type="scientific">Chlamydomonas incerta</name>
    <dbReference type="NCBI Taxonomy" id="51695"/>
    <lineage>
        <taxon>Eukaryota</taxon>
        <taxon>Viridiplantae</taxon>
        <taxon>Chlorophyta</taxon>
        <taxon>core chlorophytes</taxon>
        <taxon>Chlorophyceae</taxon>
        <taxon>CS clade</taxon>
        <taxon>Chlamydomonadales</taxon>
        <taxon>Chlamydomonadaceae</taxon>
        <taxon>Chlamydomonas</taxon>
    </lineage>
</organism>
<dbReference type="EMBL" id="JAEHOC010000001">
    <property type="protein sequence ID" value="KAG2446108.1"/>
    <property type="molecule type" value="Genomic_DNA"/>
</dbReference>
<evidence type="ECO:0000259" key="2">
    <source>
        <dbReference type="Pfam" id="PF03109"/>
    </source>
</evidence>
<dbReference type="AlphaFoldDB" id="A0A836B385"/>
<dbReference type="PANTHER" id="PTHR45890">
    <property type="entry name" value="AARF DOMAIN CONTAINING KINASE 2 (PREDICTED)"/>
    <property type="match status" value="1"/>
</dbReference>
<reference evidence="3" key="1">
    <citation type="journal article" date="2020" name="bioRxiv">
        <title>Comparative genomics of Chlamydomonas.</title>
        <authorList>
            <person name="Craig R.J."/>
            <person name="Hasan A.R."/>
            <person name="Ness R.W."/>
            <person name="Keightley P.D."/>
        </authorList>
    </citation>
    <scope>NUCLEOTIDE SEQUENCE</scope>
    <source>
        <strain evidence="3">SAG 7.73</strain>
    </source>
</reference>
<sequence>MTAPARRAVAQGLRQYVRNFIDEAAHVGNGPSTSYNSQFVAHGMRYARELRGCHGVTASIFGRRAFSSRALRRETESFVRQWRGFKTVAIGTGVGTVQSSQSLLTALLPPALLWLLCVLPSSYRAFLLRLWGYDPACKAGGFGAAASADSASPSSVTSPIAAALAWLLAQLHLTGLVSALADELALAARALYLCMLFLPALVTAPLAPLGGAAGRERWLRLVQWTLENAGPAFIKWGQWASTRPDLFPEDLCLHLEQLQTSAPAHSAAHSIAAVQAAFDSPLGELFEVFVEQPLASGSIAQIHVATLSEKGAALVGGGAAAGATVAVKVRHPGVTTIMHRDFILMQRAAALCSRLPGLAELRLEESIRQFGGPLKEQLDLSVEASHLSRFNANFRAWSHVRFPVPLYPLVSTDVLVESFEEGDLITRYVRSPHRHNAMLAQTGVDVFLTMMLKDNFIHADLHPGNLLVRPADPPSAAAVALAAWLPASWARARSWLVDRSPAIVLLDTGMIVELSPGDQKSLLGFFKALTRMDGRRLAREILAMSVDGHCKDPVLFAAELEALFGAMDRDYLRRESQAVIRDIIEHMRLHQVTLRSSVSTVVVTSLVLEGWSSKLDPDVRILDTMRDMLGTDNWAERLGGVVDRVVGSGQLGDV</sequence>
<dbReference type="PANTHER" id="PTHR45890:SF1">
    <property type="entry name" value="AARF DOMAIN CONTAINING KINASE 2"/>
    <property type="match status" value="1"/>
</dbReference>
<evidence type="ECO:0000256" key="1">
    <source>
        <dbReference type="ARBA" id="ARBA00009670"/>
    </source>
</evidence>